<dbReference type="RefSeq" id="WP_369330116.1">
    <property type="nucleotide sequence ID" value="NZ_JAULBC010000004.1"/>
</dbReference>
<dbReference type="EMBL" id="JAULBC010000004">
    <property type="protein sequence ID" value="MEX6688708.1"/>
    <property type="molecule type" value="Genomic_DNA"/>
</dbReference>
<keyword evidence="2" id="KW-1185">Reference proteome</keyword>
<protein>
    <submittedName>
        <fullName evidence="1">Uncharacterized protein</fullName>
    </submittedName>
</protein>
<reference evidence="1 2" key="1">
    <citation type="submission" date="2023-07" db="EMBL/GenBank/DDBJ databases">
        <authorList>
            <person name="Lian W.-H."/>
        </authorList>
    </citation>
    <scope>NUCLEOTIDE SEQUENCE [LARGE SCALE GENOMIC DNA]</scope>
    <source>
        <strain evidence="1 2">SYSU DXS3180</strain>
    </source>
</reference>
<proteinExistence type="predicted"/>
<gene>
    <name evidence="1" type="ORF">QTN47_14470</name>
</gene>
<evidence type="ECO:0000313" key="1">
    <source>
        <dbReference type="EMBL" id="MEX6688708.1"/>
    </source>
</evidence>
<comment type="caution">
    <text evidence="1">The sequence shown here is derived from an EMBL/GenBank/DDBJ whole genome shotgun (WGS) entry which is preliminary data.</text>
</comment>
<name>A0ABV3ZFY6_9BACT</name>
<dbReference type="Proteomes" id="UP001560573">
    <property type="component" value="Unassembled WGS sequence"/>
</dbReference>
<sequence length="172" mass="19494">MKKNVSSTTSLHHYDVGNEINGHFYWVGHCSNGIHYSAGQTFNIKQPGRLRAIKLFSEMVTAHTDASITLFEFDERNHVWQKPLLEKHVKVDHSTDGQWLEFNMDGIVLDAHRQYGFKISCNNGGMIAIGEGSWTEKDPYPDGEEWTGSSENASGSFYRNHDLTFLATIEGR</sequence>
<evidence type="ECO:0000313" key="2">
    <source>
        <dbReference type="Proteomes" id="UP001560573"/>
    </source>
</evidence>
<organism evidence="1 2">
    <name type="scientific">Danxiaibacter flavus</name>
    <dbReference type="NCBI Taxonomy" id="3049108"/>
    <lineage>
        <taxon>Bacteria</taxon>
        <taxon>Pseudomonadati</taxon>
        <taxon>Bacteroidota</taxon>
        <taxon>Chitinophagia</taxon>
        <taxon>Chitinophagales</taxon>
        <taxon>Chitinophagaceae</taxon>
        <taxon>Danxiaibacter</taxon>
    </lineage>
</organism>
<accession>A0ABV3ZFY6</accession>